<dbReference type="Gene3D" id="3.30.70.270">
    <property type="match status" value="1"/>
</dbReference>
<dbReference type="Pfam" id="PF01590">
    <property type="entry name" value="GAF"/>
    <property type="match status" value="1"/>
</dbReference>
<dbReference type="InterPro" id="IPR050469">
    <property type="entry name" value="Diguanylate_Cyclase"/>
</dbReference>
<accession>A0A1I4XX86</accession>
<dbReference type="Pfam" id="PF05227">
    <property type="entry name" value="CHASE3"/>
    <property type="match status" value="1"/>
</dbReference>
<dbReference type="STRING" id="578942.SAMN05216289_11315"/>
<dbReference type="SMART" id="SM00065">
    <property type="entry name" value="GAF"/>
    <property type="match status" value="1"/>
</dbReference>
<feature type="transmembrane region" description="Helical" evidence="4">
    <location>
        <begin position="23"/>
        <end position="42"/>
    </location>
</feature>
<dbReference type="InterPro" id="IPR029787">
    <property type="entry name" value="Nucleotide_cyclase"/>
</dbReference>
<dbReference type="GO" id="GO:1902201">
    <property type="term" value="P:negative regulation of bacterial-type flagellum-dependent cell motility"/>
    <property type="evidence" value="ECO:0007669"/>
    <property type="project" value="TreeGrafter"/>
</dbReference>
<name>A0A1I4XX86_9GAMM</name>
<evidence type="ECO:0000256" key="1">
    <source>
        <dbReference type="ARBA" id="ARBA00001946"/>
    </source>
</evidence>
<dbReference type="GO" id="GO:0005886">
    <property type="term" value="C:plasma membrane"/>
    <property type="evidence" value="ECO:0007669"/>
    <property type="project" value="TreeGrafter"/>
</dbReference>
<evidence type="ECO:0000256" key="4">
    <source>
        <dbReference type="SAM" id="Phobius"/>
    </source>
</evidence>
<keyword evidence="4" id="KW-0812">Transmembrane</keyword>
<dbReference type="AlphaFoldDB" id="A0A1I4XX86"/>
<evidence type="ECO:0000256" key="2">
    <source>
        <dbReference type="ARBA" id="ARBA00012528"/>
    </source>
</evidence>
<comment type="cofactor">
    <cofactor evidence="1">
        <name>Mg(2+)</name>
        <dbReference type="ChEBI" id="CHEBI:18420"/>
    </cofactor>
</comment>
<keyword evidence="7" id="KW-1185">Reference proteome</keyword>
<comment type="catalytic activity">
    <reaction evidence="3">
        <text>2 GTP = 3',3'-c-di-GMP + 2 diphosphate</text>
        <dbReference type="Rhea" id="RHEA:24898"/>
        <dbReference type="ChEBI" id="CHEBI:33019"/>
        <dbReference type="ChEBI" id="CHEBI:37565"/>
        <dbReference type="ChEBI" id="CHEBI:58805"/>
        <dbReference type="EC" id="2.7.7.65"/>
    </reaction>
</comment>
<organism evidence="6 7">
    <name type="scientific">Dokdonella immobilis</name>
    <dbReference type="NCBI Taxonomy" id="578942"/>
    <lineage>
        <taxon>Bacteria</taxon>
        <taxon>Pseudomonadati</taxon>
        <taxon>Pseudomonadota</taxon>
        <taxon>Gammaproteobacteria</taxon>
        <taxon>Lysobacterales</taxon>
        <taxon>Rhodanobacteraceae</taxon>
        <taxon>Dokdonella</taxon>
    </lineage>
</organism>
<feature type="transmembrane region" description="Helical" evidence="4">
    <location>
        <begin position="195"/>
        <end position="219"/>
    </location>
</feature>
<proteinExistence type="predicted"/>
<keyword evidence="4" id="KW-1133">Transmembrane helix</keyword>
<evidence type="ECO:0000313" key="6">
    <source>
        <dbReference type="EMBL" id="SFN30508.1"/>
    </source>
</evidence>
<keyword evidence="4" id="KW-0472">Membrane</keyword>
<reference evidence="6 7" key="1">
    <citation type="submission" date="2016-10" db="EMBL/GenBank/DDBJ databases">
        <authorList>
            <person name="de Groot N.N."/>
        </authorList>
    </citation>
    <scope>NUCLEOTIDE SEQUENCE [LARGE SCALE GENOMIC DNA]</scope>
    <source>
        <strain evidence="6 7">CGMCC 1.7659</strain>
    </source>
</reference>
<evidence type="ECO:0000259" key="5">
    <source>
        <dbReference type="PROSITE" id="PS50887"/>
    </source>
</evidence>
<dbReference type="InterPro" id="IPR007891">
    <property type="entry name" value="CHASE3"/>
</dbReference>
<dbReference type="GO" id="GO:0043709">
    <property type="term" value="P:cell adhesion involved in single-species biofilm formation"/>
    <property type="evidence" value="ECO:0007669"/>
    <property type="project" value="TreeGrafter"/>
</dbReference>
<dbReference type="SMART" id="SM00267">
    <property type="entry name" value="GGDEF"/>
    <property type="match status" value="1"/>
</dbReference>
<feature type="domain" description="GGDEF" evidence="5">
    <location>
        <begin position="445"/>
        <end position="579"/>
    </location>
</feature>
<dbReference type="InterPro" id="IPR000160">
    <property type="entry name" value="GGDEF_dom"/>
</dbReference>
<gene>
    <name evidence="6" type="ORF">SAMN05216289_11315</name>
</gene>
<dbReference type="Gene3D" id="3.30.450.40">
    <property type="match status" value="1"/>
</dbReference>
<dbReference type="SUPFAM" id="SSF55073">
    <property type="entry name" value="Nucleotide cyclase"/>
    <property type="match status" value="1"/>
</dbReference>
<dbReference type="EMBL" id="FOVF01000013">
    <property type="protein sequence ID" value="SFN30508.1"/>
    <property type="molecule type" value="Genomic_DNA"/>
</dbReference>
<dbReference type="GO" id="GO:0052621">
    <property type="term" value="F:diguanylate cyclase activity"/>
    <property type="evidence" value="ECO:0007669"/>
    <property type="project" value="UniProtKB-EC"/>
</dbReference>
<dbReference type="SUPFAM" id="SSF55781">
    <property type="entry name" value="GAF domain-like"/>
    <property type="match status" value="1"/>
</dbReference>
<dbReference type="InterPro" id="IPR003018">
    <property type="entry name" value="GAF"/>
</dbReference>
<dbReference type="RefSeq" id="WP_175498012.1">
    <property type="nucleotide sequence ID" value="NZ_FOVF01000013.1"/>
</dbReference>
<dbReference type="Proteomes" id="UP000198575">
    <property type="component" value="Unassembled WGS sequence"/>
</dbReference>
<dbReference type="PANTHER" id="PTHR45138:SF9">
    <property type="entry name" value="DIGUANYLATE CYCLASE DGCM-RELATED"/>
    <property type="match status" value="1"/>
</dbReference>
<dbReference type="CDD" id="cd01949">
    <property type="entry name" value="GGDEF"/>
    <property type="match status" value="1"/>
</dbReference>
<dbReference type="Pfam" id="PF00990">
    <property type="entry name" value="GGDEF"/>
    <property type="match status" value="1"/>
</dbReference>
<dbReference type="NCBIfam" id="TIGR00254">
    <property type="entry name" value="GGDEF"/>
    <property type="match status" value="1"/>
</dbReference>
<dbReference type="FunFam" id="3.30.70.270:FF:000001">
    <property type="entry name" value="Diguanylate cyclase domain protein"/>
    <property type="match status" value="1"/>
</dbReference>
<evidence type="ECO:0000313" key="7">
    <source>
        <dbReference type="Proteomes" id="UP000198575"/>
    </source>
</evidence>
<dbReference type="PROSITE" id="PS50887">
    <property type="entry name" value="GGDEF"/>
    <property type="match status" value="1"/>
</dbReference>
<protein>
    <recommendedName>
        <fullName evidence="2">diguanylate cyclase</fullName>
        <ecNumber evidence="2">2.7.7.65</ecNumber>
    </recommendedName>
</protein>
<dbReference type="InterPro" id="IPR029016">
    <property type="entry name" value="GAF-like_dom_sf"/>
</dbReference>
<dbReference type="EC" id="2.7.7.65" evidence="2"/>
<dbReference type="InterPro" id="IPR043128">
    <property type="entry name" value="Rev_trsase/Diguanyl_cyclase"/>
</dbReference>
<sequence length="605" mass="66283">MNGHGATLSGAASAWNRRYSQRLVASFLVLAVILAAVAVQVYRAVGEFVATNHWVTHSLEVKQEITLTLASLHDIEASQRAYIISGKVERLEDYYRDFPRASEHSERLAALVADDPQQAETAARLHDLIQQRIDGINAVLTQYAKGGIEAVRTSLQVARSLEEDHRIDALGKTMLRNEEALLAQREKRMEEKAGLTTLLTTGAVLVCLLILSLALVALLREERRRLISDARVKSANVELTTSLNKSQDLARTLRQLSELGEMLQGCRSIEEATDSLRISLPHLLPGSSGSISLINASKNLLEPIATWGSGIAAESGVFSPNDCWALRRGHVHPASGTLPSFTCRHLHSDSDEGAHGSHCRLCVPMVAQGEMLGVLTVSDDAEISTEVREIAIAASEQISLAMANLRLQETLRTQSLRDALTGLFNRRYLEASFEREIQRAERRQLPLSVLMLDVDHFKRFNDTHGHEAGDTLLAQFGALLARTVRSEDVSCRYGGEEFTILMPEADSEQALQRAEEICSAVRNLDVQHRNLSLGQVTVSIGVATYGEHGKSAEELMRNADNALYLAKNSGRDQAMLAEVLHPKSESKTPLSLASVSRLGSTSKVG</sequence>
<dbReference type="CDD" id="cd19410">
    <property type="entry name" value="HK9-like_sensor"/>
    <property type="match status" value="1"/>
</dbReference>
<dbReference type="PANTHER" id="PTHR45138">
    <property type="entry name" value="REGULATORY COMPONENTS OF SENSORY TRANSDUCTION SYSTEM"/>
    <property type="match status" value="1"/>
</dbReference>
<evidence type="ECO:0000256" key="3">
    <source>
        <dbReference type="ARBA" id="ARBA00034247"/>
    </source>
</evidence>